<evidence type="ECO:0000313" key="4">
    <source>
        <dbReference type="Proteomes" id="UP000320672"/>
    </source>
</evidence>
<keyword evidence="2" id="KW-0812">Transmembrane</keyword>
<feature type="region of interest" description="Disordered" evidence="1">
    <location>
        <begin position="415"/>
        <end position="434"/>
    </location>
</feature>
<dbReference type="Proteomes" id="UP000320672">
    <property type="component" value="Chromosome"/>
</dbReference>
<gene>
    <name evidence="3" type="ORF">FF011L_49840</name>
</gene>
<dbReference type="KEGG" id="rml:FF011L_49840"/>
<feature type="transmembrane region" description="Helical" evidence="2">
    <location>
        <begin position="12"/>
        <end position="36"/>
    </location>
</feature>
<evidence type="ECO:0000256" key="2">
    <source>
        <dbReference type="SAM" id="Phobius"/>
    </source>
</evidence>
<keyword evidence="2" id="KW-0472">Membrane</keyword>
<name>A0A517MMR4_9BACT</name>
<keyword evidence="4" id="KW-1185">Reference proteome</keyword>
<proteinExistence type="predicted"/>
<evidence type="ECO:0000313" key="3">
    <source>
        <dbReference type="EMBL" id="QDS96176.1"/>
    </source>
</evidence>
<keyword evidence="2" id="KW-1133">Transmembrane helix</keyword>
<dbReference type="AlphaFoldDB" id="A0A517MMR4"/>
<organism evidence="3 4">
    <name type="scientific">Roseimaritima multifibrata</name>
    <dbReference type="NCBI Taxonomy" id="1930274"/>
    <lineage>
        <taxon>Bacteria</taxon>
        <taxon>Pseudomonadati</taxon>
        <taxon>Planctomycetota</taxon>
        <taxon>Planctomycetia</taxon>
        <taxon>Pirellulales</taxon>
        <taxon>Pirellulaceae</taxon>
        <taxon>Roseimaritima</taxon>
    </lineage>
</organism>
<dbReference type="EMBL" id="CP036262">
    <property type="protein sequence ID" value="QDS96176.1"/>
    <property type="molecule type" value="Genomic_DNA"/>
</dbReference>
<reference evidence="3 4" key="1">
    <citation type="submission" date="2019-02" db="EMBL/GenBank/DDBJ databases">
        <title>Deep-cultivation of Planctomycetes and their phenomic and genomic characterization uncovers novel biology.</title>
        <authorList>
            <person name="Wiegand S."/>
            <person name="Jogler M."/>
            <person name="Boedeker C."/>
            <person name="Pinto D."/>
            <person name="Vollmers J."/>
            <person name="Rivas-Marin E."/>
            <person name="Kohn T."/>
            <person name="Peeters S.H."/>
            <person name="Heuer A."/>
            <person name="Rast P."/>
            <person name="Oberbeckmann S."/>
            <person name="Bunk B."/>
            <person name="Jeske O."/>
            <person name="Meyerdierks A."/>
            <person name="Storesund J.E."/>
            <person name="Kallscheuer N."/>
            <person name="Luecker S."/>
            <person name="Lage O.M."/>
            <person name="Pohl T."/>
            <person name="Merkel B.J."/>
            <person name="Hornburger P."/>
            <person name="Mueller R.-W."/>
            <person name="Bruemmer F."/>
            <person name="Labrenz M."/>
            <person name="Spormann A.M."/>
            <person name="Op den Camp H."/>
            <person name="Overmann J."/>
            <person name="Amann R."/>
            <person name="Jetten M.S.M."/>
            <person name="Mascher T."/>
            <person name="Medema M.H."/>
            <person name="Devos D.P."/>
            <person name="Kaster A.-K."/>
            <person name="Ovreas L."/>
            <person name="Rohde M."/>
            <person name="Galperin M.Y."/>
            <person name="Jogler C."/>
        </authorList>
    </citation>
    <scope>NUCLEOTIDE SEQUENCE [LARGE SCALE GENOMIC DNA]</scope>
    <source>
        <strain evidence="3 4">FF011L</strain>
    </source>
</reference>
<evidence type="ECO:0000256" key="1">
    <source>
        <dbReference type="SAM" id="MobiDB-lite"/>
    </source>
</evidence>
<accession>A0A517MMR4</accession>
<sequence>MHERTQKAICRLAFVACCAMPTFLVLLAIITTWTPWYHSRQLRLLESALTDQLGLRVELEDFARPAPSVLRLSGIVIKENETGAEVGRIRMATYAILNEKRVLRIHQPELQSAQLKHTWQIVHDRFLCQPELTRQPLIVAADDLSLHSSSGGVTLREVIARVTPEDQQIKTEIEFIPAGRESDIKAQVSIVRNRELAIPETRWQLHTGGVPLPCSALADYLPILRTLGEEAEFNGALGWNVSSEGWKIDLAGANFEGVDLSVLFDGLPHKLTGRATLKLAHCKITPGEMVDVSGSIVATRGYVDDSLLQAAETHLGIQSSVSDNQGSEWYDLLAFRFDLFGSKLSMHGSCHHQRGYESMPAGTILARGTKPLAGRQNTEAISSTNLVAALAPHHAKLVPFSSQTAAIGHLLIPSAEPLPDDVPPPSPRITLRPN</sequence>
<evidence type="ECO:0008006" key="5">
    <source>
        <dbReference type="Google" id="ProtNLM"/>
    </source>
</evidence>
<protein>
    <recommendedName>
        <fullName evidence="5">AsmA-like C-terminal domain-containing protein</fullName>
    </recommendedName>
</protein>